<dbReference type="AlphaFoldDB" id="A0A810Q4A0"/>
<feature type="compositionally biased region" description="Basic and acidic residues" evidence="1">
    <location>
        <begin position="85"/>
        <end position="94"/>
    </location>
</feature>
<sequence length="94" mass="10509">MASRTASTGQDKIANKDKRCMLVLLEHCLQLQKKTAWAVFTTQAVKPLPDTYLTGHESAIEHVGEEVQQDEKRAAVIESGDEEKGDSLKQEIKR</sequence>
<protein>
    <submittedName>
        <fullName evidence="2">Uncharacterized protein</fullName>
    </submittedName>
</protein>
<name>A0A810Q4A0_9FIRM</name>
<organism evidence="2 3">
    <name type="scientific">Pusillibacter faecalis</name>
    <dbReference type="NCBI Taxonomy" id="2714358"/>
    <lineage>
        <taxon>Bacteria</taxon>
        <taxon>Bacillati</taxon>
        <taxon>Bacillota</taxon>
        <taxon>Clostridia</taxon>
        <taxon>Eubacteriales</taxon>
        <taxon>Oscillospiraceae</taxon>
        <taxon>Pusillibacter</taxon>
    </lineage>
</organism>
<proteinExistence type="predicted"/>
<keyword evidence="3" id="KW-1185">Reference proteome</keyword>
<evidence type="ECO:0000313" key="3">
    <source>
        <dbReference type="Proteomes" id="UP000679848"/>
    </source>
</evidence>
<feature type="region of interest" description="Disordered" evidence="1">
    <location>
        <begin position="62"/>
        <end position="94"/>
    </location>
</feature>
<dbReference type="Proteomes" id="UP000679848">
    <property type="component" value="Chromosome"/>
</dbReference>
<reference evidence="2" key="1">
    <citation type="submission" date="2020-09" db="EMBL/GenBank/DDBJ databases">
        <title>New species isolated from human feces.</title>
        <authorList>
            <person name="Kitahara M."/>
            <person name="Shigeno Y."/>
            <person name="Shime M."/>
            <person name="Matsumoto Y."/>
            <person name="Nakamura S."/>
            <person name="Motooka D."/>
            <person name="Fukuoka S."/>
            <person name="Nishikawa H."/>
            <person name="Benno Y."/>
        </authorList>
    </citation>
    <scope>NUCLEOTIDE SEQUENCE</scope>
    <source>
        <strain evidence="2">MM59</strain>
    </source>
</reference>
<dbReference type="EMBL" id="AP023420">
    <property type="protein sequence ID" value="BCK82804.1"/>
    <property type="molecule type" value="Genomic_DNA"/>
</dbReference>
<accession>A0A810Q4A0</accession>
<dbReference type="KEGG" id="pfaa:MM59RIKEN_01230"/>
<dbReference type="RefSeq" id="WP_213542424.1">
    <property type="nucleotide sequence ID" value="NZ_AP023420.1"/>
</dbReference>
<evidence type="ECO:0000313" key="2">
    <source>
        <dbReference type="EMBL" id="BCK82804.1"/>
    </source>
</evidence>
<evidence type="ECO:0000256" key="1">
    <source>
        <dbReference type="SAM" id="MobiDB-lite"/>
    </source>
</evidence>
<gene>
    <name evidence="2" type="ORF">MM59RIKEN_01230</name>
</gene>
<feature type="compositionally biased region" description="Basic and acidic residues" evidence="1">
    <location>
        <begin position="62"/>
        <end position="75"/>
    </location>
</feature>